<feature type="region of interest" description="Disordered" evidence="8">
    <location>
        <begin position="28"/>
        <end position="52"/>
    </location>
</feature>
<dbReference type="Proteomes" id="UP000184339">
    <property type="component" value="Unassembled WGS sequence"/>
</dbReference>
<keyword evidence="10" id="KW-0969">Cilium</keyword>
<keyword evidence="10" id="KW-0966">Cell projection</keyword>
<dbReference type="Pfam" id="PF02107">
    <property type="entry name" value="FlgH"/>
    <property type="match status" value="1"/>
</dbReference>
<evidence type="ECO:0000313" key="10">
    <source>
        <dbReference type="EMBL" id="SHN10190.1"/>
    </source>
</evidence>
<dbReference type="HAMAP" id="MF_00415">
    <property type="entry name" value="FlgH"/>
    <property type="match status" value="1"/>
</dbReference>
<evidence type="ECO:0000256" key="4">
    <source>
        <dbReference type="ARBA" id="ARBA00023136"/>
    </source>
</evidence>
<dbReference type="NCBIfam" id="NF001304">
    <property type="entry name" value="PRK00249.1-4"/>
    <property type="match status" value="1"/>
</dbReference>
<evidence type="ECO:0000256" key="9">
    <source>
        <dbReference type="SAM" id="SignalP"/>
    </source>
</evidence>
<evidence type="ECO:0000256" key="6">
    <source>
        <dbReference type="ARBA" id="ARBA00023237"/>
    </source>
</evidence>
<dbReference type="PROSITE" id="PS51257">
    <property type="entry name" value="PROKAR_LIPOPROTEIN"/>
    <property type="match status" value="1"/>
</dbReference>
<keyword evidence="11" id="KW-1185">Reference proteome</keyword>
<keyword evidence="5 7" id="KW-0975">Bacterial flagellum</keyword>
<comment type="subunit">
    <text evidence="7">The basal body constitutes a major portion of the flagellar organelle and consists of four rings (L,P,S, and M) mounted on a central rod.</text>
</comment>
<dbReference type="PRINTS" id="PR01008">
    <property type="entry name" value="FLGLRINGFLGH"/>
</dbReference>
<sequence>MKPALRNRPFVLLLTALSLAGCAQLQPPAVRPGPSDEPPQVNRVSGPKGTSGGVFSTDLSMSLTSDSRAFRVGDIVTVNLQETTQASKKAGTSYSKNSADNITAPNLLGKTFGKAAVGLGASNTFAGDATSTQQNALSGAITVIVQEVLPNGLLRVSGEKTLTLNNGEEFVRLRGYLRAADIDADNQVSSLRIANARIAYSAQGTLADTQQPGWLSRFFNGPLMPF</sequence>
<dbReference type="InterPro" id="IPR000527">
    <property type="entry name" value="Flag_Lring"/>
</dbReference>
<keyword evidence="3 7" id="KW-0732">Signal</keyword>
<dbReference type="PANTHER" id="PTHR34933">
    <property type="entry name" value="FLAGELLAR L-RING PROTEIN"/>
    <property type="match status" value="1"/>
</dbReference>
<dbReference type="GO" id="GO:0003774">
    <property type="term" value="F:cytoskeletal motor activity"/>
    <property type="evidence" value="ECO:0007669"/>
    <property type="project" value="InterPro"/>
</dbReference>
<name>A0A1M7P2G7_9BURK</name>
<accession>A0A1M7P2G7</accession>
<keyword evidence="4 7" id="KW-0472">Membrane</keyword>
<dbReference type="AlphaFoldDB" id="A0A1M7P2G7"/>
<keyword evidence="7" id="KW-0449">Lipoprotein</keyword>
<dbReference type="RefSeq" id="WP_072784205.1">
    <property type="nucleotide sequence ID" value="NZ_FRCX01000004.1"/>
</dbReference>
<keyword evidence="6 7" id="KW-0998">Cell outer membrane</keyword>
<evidence type="ECO:0000256" key="5">
    <source>
        <dbReference type="ARBA" id="ARBA00023143"/>
    </source>
</evidence>
<evidence type="ECO:0000256" key="2">
    <source>
        <dbReference type="ARBA" id="ARBA00006929"/>
    </source>
</evidence>
<dbReference type="GO" id="GO:0071973">
    <property type="term" value="P:bacterial-type flagellum-dependent cell motility"/>
    <property type="evidence" value="ECO:0007669"/>
    <property type="project" value="InterPro"/>
</dbReference>
<dbReference type="EMBL" id="FRCX01000004">
    <property type="protein sequence ID" value="SHN10190.1"/>
    <property type="molecule type" value="Genomic_DNA"/>
</dbReference>
<evidence type="ECO:0000256" key="1">
    <source>
        <dbReference type="ARBA" id="ARBA00002591"/>
    </source>
</evidence>
<comment type="similarity">
    <text evidence="2 7">Belongs to the FlgH family.</text>
</comment>
<dbReference type="GO" id="GO:0009279">
    <property type="term" value="C:cell outer membrane"/>
    <property type="evidence" value="ECO:0007669"/>
    <property type="project" value="UniProtKB-SubCell"/>
</dbReference>
<feature type="signal peptide" evidence="9">
    <location>
        <begin position="1"/>
        <end position="25"/>
    </location>
</feature>
<comment type="function">
    <text evidence="1 7">Assembles around the rod to form the L-ring and probably protects the motor/basal body from shearing forces during rotation.</text>
</comment>
<gene>
    <name evidence="7" type="primary">flgH</name>
    <name evidence="10" type="ORF">SAMN05192549_104308</name>
</gene>
<feature type="chain" id="PRO_5012590785" description="Flagellar L-ring protein" evidence="9">
    <location>
        <begin position="26"/>
        <end position="226"/>
    </location>
</feature>
<dbReference type="STRING" id="551987.SAMN05192549_104308"/>
<protein>
    <recommendedName>
        <fullName evidence="7">Flagellar L-ring protein</fullName>
    </recommendedName>
    <alternativeName>
        <fullName evidence="7">Basal body L-ring protein</fullName>
    </alternativeName>
</protein>
<evidence type="ECO:0000256" key="8">
    <source>
        <dbReference type="SAM" id="MobiDB-lite"/>
    </source>
</evidence>
<evidence type="ECO:0000256" key="7">
    <source>
        <dbReference type="HAMAP-Rule" id="MF_00415"/>
    </source>
</evidence>
<reference evidence="11" key="1">
    <citation type="submission" date="2016-11" db="EMBL/GenBank/DDBJ databases">
        <authorList>
            <person name="Varghese N."/>
            <person name="Submissions S."/>
        </authorList>
    </citation>
    <scope>NUCLEOTIDE SEQUENCE [LARGE SCALE GENOMIC DNA]</scope>
    <source>
        <strain evidence="11">Sac-22</strain>
    </source>
</reference>
<dbReference type="OrthoDB" id="9789463at2"/>
<proteinExistence type="inferred from homology"/>
<dbReference type="GO" id="GO:0009427">
    <property type="term" value="C:bacterial-type flagellum basal body, distal rod, L ring"/>
    <property type="evidence" value="ECO:0007669"/>
    <property type="project" value="InterPro"/>
</dbReference>
<comment type="subcellular location">
    <subcellularLocation>
        <location evidence="7">Cell outer membrane</location>
        <topology evidence="7">Lipid-anchor</topology>
    </subcellularLocation>
    <subcellularLocation>
        <location evidence="7">Bacterial flagellum basal body</location>
    </subcellularLocation>
</comment>
<dbReference type="PANTHER" id="PTHR34933:SF1">
    <property type="entry name" value="FLAGELLAR L-RING PROTEIN"/>
    <property type="match status" value="1"/>
</dbReference>
<organism evidence="10 11">
    <name type="scientific">Duganella sacchari</name>
    <dbReference type="NCBI Taxonomy" id="551987"/>
    <lineage>
        <taxon>Bacteria</taxon>
        <taxon>Pseudomonadati</taxon>
        <taxon>Pseudomonadota</taxon>
        <taxon>Betaproteobacteria</taxon>
        <taxon>Burkholderiales</taxon>
        <taxon>Oxalobacteraceae</taxon>
        <taxon>Telluria group</taxon>
        <taxon>Duganella</taxon>
    </lineage>
</organism>
<evidence type="ECO:0000313" key="11">
    <source>
        <dbReference type="Proteomes" id="UP000184339"/>
    </source>
</evidence>
<keyword evidence="10" id="KW-0282">Flagellum</keyword>
<evidence type="ECO:0000256" key="3">
    <source>
        <dbReference type="ARBA" id="ARBA00022729"/>
    </source>
</evidence>